<keyword evidence="1" id="KW-0472">Membrane</keyword>
<protein>
    <recommendedName>
        <fullName evidence="5">Cohesin domain-containing protein</fullName>
    </recommendedName>
</protein>
<evidence type="ECO:0000313" key="3">
    <source>
        <dbReference type="EMBL" id="OHA24380.1"/>
    </source>
</evidence>
<evidence type="ECO:0000256" key="2">
    <source>
        <dbReference type="SAM" id="SignalP"/>
    </source>
</evidence>
<feature type="chain" id="PRO_5009583696" description="Cohesin domain-containing protein" evidence="2">
    <location>
        <begin position="24"/>
        <end position="297"/>
    </location>
</feature>
<accession>A0A1G2MKC8</accession>
<keyword evidence="2" id="KW-0732">Signal</keyword>
<dbReference type="AlphaFoldDB" id="A0A1G2MKC8"/>
<dbReference type="InterPro" id="IPR008965">
    <property type="entry name" value="CBM2/CBM3_carb-bd_dom_sf"/>
</dbReference>
<dbReference type="Proteomes" id="UP000177130">
    <property type="component" value="Unassembled WGS sequence"/>
</dbReference>
<dbReference type="EMBL" id="MHRK01000012">
    <property type="protein sequence ID" value="OHA24380.1"/>
    <property type="molecule type" value="Genomic_DNA"/>
</dbReference>
<keyword evidence="1" id="KW-1133">Transmembrane helix</keyword>
<evidence type="ECO:0000256" key="1">
    <source>
        <dbReference type="SAM" id="Phobius"/>
    </source>
</evidence>
<dbReference type="GO" id="GO:0030246">
    <property type="term" value="F:carbohydrate binding"/>
    <property type="evidence" value="ECO:0007669"/>
    <property type="project" value="InterPro"/>
</dbReference>
<dbReference type="SUPFAM" id="SSF49384">
    <property type="entry name" value="Carbohydrate-binding domain"/>
    <property type="match status" value="1"/>
</dbReference>
<organism evidence="3 4">
    <name type="scientific">Candidatus Taylorbacteria bacterium RIFCSPHIGHO2_02_FULL_43_32b</name>
    <dbReference type="NCBI Taxonomy" id="1802306"/>
    <lineage>
        <taxon>Bacteria</taxon>
        <taxon>Candidatus Tayloriibacteriota</taxon>
    </lineage>
</organism>
<sequence length="297" mass="32280">MIKITKVILPIFMFAVITHGVFAQAVSVVKSDTALSAGDSFVVELRLNTDGQKINAAEGILKTSDNLSIEGTRYGDSILSLWPATPRVSDKKKVLSFTGGVPGGYSGSNGLLLSFLVRANAAGDSFVSINNISLFLHDGAGTSLEGTKKNSLYFSVSEKKAGEPIKEASLSLGEDTLGPEMAKTIVSKDESVFEGNYFVAFSAADKHSGVDYFDVIEEPFLIKYLTYFNKETKQAKSPVLLVYQYWPSKVTVSVYDQANNKSQASVRKPHDVYVLATLLFSVLLLFSVVILKKGKYK</sequence>
<name>A0A1G2MKC8_9BACT</name>
<gene>
    <name evidence="3" type="ORF">A3C72_02235</name>
</gene>
<proteinExistence type="predicted"/>
<feature type="transmembrane region" description="Helical" evidence="1">
    <location>
        <begin position="272"/>
        <end position="291"/>
    </location>
</feature>
<comment type="caution">
    <text evidence="3">The sequence shown here is derived from an EMBL/GenBank/DDBJ whole genome shotgun (WGS) entry which is preliminary data.</text>
</comment>
<keyword evidence="1" id="KW-0812">Transmembrane</keyword>
<evidence type="ECO:0008006" key="5">
    <source>
        <dbReference type="Google" id="ProtNLM"/>
    </source>
</evidence>
<feature type="signal peptide" evidence="2">
    <location>
        <begin position="1"/>
        <end position="23"/>
    </location>
</feature>
<reference evidence="3 4" key="1">
    <citation type="journal article" date="2016" name="Nat. Commun.">
        <title>Thousands of microbial genomes shed light on interconnected biogeochemical processes in an aquifer system.</title>
        <authorList>
            <person name="Anantharaman K."/>
            <person name="Brown C.T."/>
            <person name="Hug L.A."/>
            <person name="Sharon I."/>
            <person name="Castelle C.J."/>
            <person name="Probst A.J."/>
            <person name="Thomas B.C."/>
            <person name="Singh A."/>
            <person name="Wilkins M.J."/>
            <person name="Karaoz U."/>
            <person name="Brodie E.L."/>
            <person name="Williams K.H."/>
            <person name="Hubbard S.S."/>
            <person name="Banfield J.F."/>
        </authorList>
    </citation>
    <scope>NUCLEOTIDE SEQUENCE [LARGE SCALE GENOMIC DNA]</scope>
</reference>
<evidence type="ECO:0000313" key="4">
    <source>
        <dbReference type="Proteomes" id="UP000177130"/>
    </source>
</evidence>
<dbReference type="STRING" id="1802306.A3C72_02235"/>